<gene>
    <name evidence="1" type="ORF">UR89_C0022G0010</name>
</gene>
<accession>A0A0G0FG75</accession>
<organism evidence="1 2">
    <name type="scientific">Candidatus Roizmanbacteria bacterium GW2011_GWA2_35_8</name>
    <dbReference type="NCBI Taxonomy" id="1618479"/>
    <lineage>
        <taxon>Bacteria</taxon>
        <taxon>Candidatus Roizmaniibacteriota</taxon>
    </lineage>
</organism>
<name>A0A0G0FG75_9BACT</name>
<proteinExistence type="predicted"/>
<sequence length="213" mass="24234">MTAEKKAGISFPPRHGFKDIIRESGIKEISFPYGRTIITASVASHKDPHNKYPEVDFFKKENAVWFTLEKEAADEIYDFIIGPDGKFSPIAIKWVNEKTPEFYIQKGEKMERINGIEENKKALVSAGPNDKTAFIHKRYPEAGFVEFYAATRLSGNRNPNALQFTDQRYSSFATKETLISGINNRGFSRLSSSFWAIRATDESNLPFGRDLHK</sequence>
<dbReference type="EMBL" id="LBQX01000022">
    <property type="protein sequence ID" value="KKP86470.1"/>
    <property type="molecule type" value="Genomic_DNA"/>
</dbReference>
<protein>
    <submittedName>
        <fullName evidence="1">Uncharacterized protein</fullName>
    </submittedName>
</protein>
<dbReference type="AlphaFoldDB" id="A0A0G0FG75"/>
<evidence type="ECO:0000313" key="1">
    <source>
        <dbReference type="EMBL" id="KKP86470.1"/>
    </source>
</evidence>
<evidence type="ECO:0000313" key="2">
    <source>
        <dbReference type="Proteomes" id="UP000034536"/>
    </source>
</evidence>
<comment type="caution">
    <text evidence="1">The sequence shown here is derived from an EMBL/GenBank/DDBJ whole genome shotgun (WGS) entry which is preliminary data.</text>
</comment>
<reference evidence="1 2" key="1">
    <citation type="journal article" date="2015" name="Nature">
        <title>rRNA introns, odd ribosomes, and small enigmatic genomes across a large radiation of phyla.</title>
        <authorList>
            <person name="Brown C.T."/>
            <person name="Hug L.A."/>
            <person name="Thomas B.C."/>
            <person name="Sharon I."/>
            <person name="Castelle C.J."/>
            <person name="Singh A."/>
            <person name="Wilkins M.J."/>
            <person name="Williams K.H."/>
            <person name="Banfield J.F."/>
        </authorList>
    </citation>
    <scope>NUCLEOTIDE SEQUENCE [LARGE SCALE GENOMIC DNA]</scope>
</reference>
<dbReference type="Proteomes" id="UP000034536">
    <property type="component" value="Unassembled WGS sequence"/>
</dbReference>